<comment type="similarity">
    <text evidence="2">Belongs to the peptidase M14 family.</text>
</comment>
<dbReference type="Gene3D" id="2.60.40.3120">
    <property type="match status" value="1"/>
</dbReference>
<dbReference type="SUPFAM" id="SSF53187">
    <property type="entry name" value="Zn-dependent exopeptidases"/>
    <property type="match status" value="1"/>
</dbReference>
<dbReference type="InterPro" id="IPR050821">
    <property type="entry name" value="Cytosolic_carboxypeptidase"/>
</dbReference>
<dbReference type="SMART" id="SM00631">
    <property type="entry name" value="Zn_pept"/>
    <property type="match status" value="1"/>
</dbReference>
<accession>H5TDG6</accession>
<dbReference type="eggNOG" id="COG2866">
    <property type="taxonomic scope" value="Bacteria"/>
</dbReference>
<keyword evidence="3" id="KW-0732">Signal</keyword>
<dbReference type="GO" id="GO:0006508">
    <property type="term" value="P:proteolysis"/>
    <property type="evidence" value="ECO:0007669"/>
    <property type="project" value="InterPro"/>
</dbReference>
<keyword evidence="5" id="KW-0645">Protease</keyword>
<dbReference type="EMBL" id="BAET01000028">
    <property type="protein sequence ID" value="GAB56343.1"/>
    <property type="molecule type" value="Genomic_DNA"/>
</dbReference>
<sequence>MHNVKTSFEQINVQKRISHLALLSAFLLAFSASSYACEFKDVHFAANFDAGKLDACVQLADDEFSNKQYELLSKPENSPINPSPWYAFKVINQTPANTQELRLVLKSEGAKARYSPKMSIDGKHWQPMPFEIIDSNIHIKLTLGQEAIYIAAQEIVDNAFYAQWMNSIAENSPFSLSKLGSSTQGRNIDALVHSKPENNEWFLIIGRQHPPEITGALALISFVEQLSIEHDLNREFLARFNVMIVPNLNPDGVAHGNWRHNTLGSDLNRDWGKFTQIETQQVKYWLDLTLIEQQRLVFALDFHSTQQDVFYTMGSDYAVAPQDFSKDWLKRLKNATLSSFVVRPSPGTSPGRGVFKQFLADEYKIHSITYEMGDNTDRQLIRHVAQEAAKTLMQKMLDTEPESFIFTPLLVEPIVNDNPSK</sequence>
<feature type="signal peptide" evidence="3">
    <location>
        <begin position="1"/>
        <end position="36"/>
    </location>
</feature>
<organism evidence="5 6">
    <name type="scientific">Glaciecola punicea ACAM 611</name>
    <dbReference type="NCBI Taxonomy" id="1121923"/>
    <lineage>
        <taxon>Bacteria</taxon>
        <taxon>Pseudomonadati</taxon>
        <taxon>Pseudomonadota</taxon>
        <taxon>Gammaproteobacteria</taxon>
        <taxon>Alteromonadales</taxon>
        <taxon>Alteromonadaceae</taxon>
        <taxon>Glaciecola</taxon>
    </lineage>
</organism>
<dbReference type="GO" id="GO:0004181">
    <property type="term" value="F:metallocarboxypeptidase activity"/>
    <property type="evidence" value="ECO:0007669"/>
    <property type="project" value="InterPro"/>
</dbReference>
<dbReference type="OrthoDB" id="6221272at2"/>
<dbReference type="Proteomes" id="UP000053586">
    <property type="component" value="Unassembled WGS sequence"/>
</dbReference>
<dbReference type="InterPro" id="IPR000834">
    <property type="entry name" value="Peptidase_M14"/>
</dbReference>
<keyword evidence="5" id="KW-0121">Carboxypeptidase</keyword>
<dbReference type="Pfam" id="PF00246">
    <property type="entry name" value="Peptidase_M14"/>
    <property type="match status" value="1"/>
</dbReference>
<comment type="caution">
    <text evidence="5">The sequence shown here is derived from an EMBL/GenBank/DDBJ whole genome shotgun (WGS) entry which is preliminary data.</text>
</comment>
<gene>
    <name evidence="5" type="ORF">GPUN_2228</name>
</gene>
<feature type="chain" id="PRO_5003598258" evidence="3">
    <location>
        <begin position="37"/>
        <end position="421"/>
    </location>
</feature>
<dbReference type="AlphaFoldDB" id="H5TDG6"/>
<evidence type="ECO:0000313" key="5">
    <source>
        <dbReference type="EMBL" id="GAB56343.1"/>
    </source>
</evidence>
<keyword evidence="5" id="KW-0378">Hydrolase</keyword>
<reference evidence="5 6" key="2">
    <citation type="journal article" date="2017" name="Antonie Van Leeuwenhoek">
        <title>Rhizobium rhizosphaerae sp. nov., a novel species isolated from rice rhizosphere.</title>
        <authorList>
            <person name="Zhao J.J."/>
            <person name="Zhang J."/>
            <person name="Zhang R.J."/>
            <person name="Zhang C.W."/>
            <person name="Yin H.Q."/>
            <person name="Zhang X.X."/>
        </authorList>
    </citation>
    <scope>NUCLEOTIDE SEQUENCE [LARGE SCALE GENOMIC DNA]</scope>
    <source>
        <strain evidence="5 6">ACAM 611</strain>
    </source>
</reference>
<dbReference type="PROSITE" id="PS52035">
    <property type="entry name" value="PEPTIDASE_M14"/>
    <property type="match status" value="1"/>
</dbReference>
<evidence type="ECO:0000256" key="2">
    <source>
        <dbReference type="PROSITE-ProRule" id="PRU01379"/>
    </source>
</evidence>
<keyword evidence="6" id="KW-1185">Reference proteome</keyword>
<dbReference type="CDD" id="cd06237">
    <property type="entry name" value="M14_Nna1-like"/>
    <property type="match status" value="1"/>
</dbReference>
<protein>
    <submittedName>
        <fullName evidence="5">Peptidase M14 carboxypeptidase A</fullName>
    </submittedName>
</protein>
<comment type="cofactor">
    <cofactor evidence="1">
        <name>Zn(2+)</name>
        <dbReference type="ChEBI" id="CHEBI:29105"/>
    </cofactor>
</comment>
<dbReference type="RefSeq" id="WP_006006395.1">
    <property type="nucleotide sequence ID" value="NZ_BAET01000028.1"/>
</dbReference>
<dbReference type="PANTHER" id="PTHR12756:SF11">
    <property type="entry name" value="CYTOSOLIC CARBOXYPEPTIDASE 1"/>
    <property type="match status" value="1"/>
</dbReference>
<dbReference type="GO" id="GO:0008270">
    <property type="term" value="F:zinc ion binding"/>
    <property type="evidence" value="ECO:0007669"/>
    <property type="project" value="InterPro"/>
</dbReference>
<dbReference type="STRING" id="56804.BAE46_04995"/>
<proteinExistence type="inferred from homology"/>
<evidence type="ECO:0000256" key="1">
    <source>
        <dbReference type="ARBA" id="ARBA00001947"/>
    </source>
</evidence>
<reference evidence="5 6" key="1">
    <citation type="journal article" date="2012" name="J. Bacteriol.">
        <title>Genome sequence of proteorhodopsin-containing sea ice bacterium Glaciecola punicea ACAM 611T.</title>
        <authorList>
            <person name="Qin Q.-L."/>
            <person name="Xie B.-B."/>
            <person name="Shu Y.-L."/>
            <person name="Rong J.-C."/>
            <person name="Zhao D.-L."/>
            <person name="Zhang X.-Y."/>
            <person name="Chen X.-L."/>
            <person name="Zhou B.-C."/>
            <person name="Zhanga Y.-Z."/>
        </authorList>
    </citation>
    <scope>NUCLEOTIDE SEQUENCE [LARGE SCALE GENOMIC DNA]</scope>
    <source>
        <strain evidence="5 6">ACAM 611</strain>
    </source>
</reference>
<feature type="domain" description="Peptidase M14" evidence="4">
    <location>
        <begin position="154"/>
        <end position="396"/>
    </location>
</feature>
<dbReference type="PANTHER" id="PTHR12756">
    <property type="entry name" value="CYTOSOLIC CARBOXYPEPTIDASE"/>
    <property type="match status" value="1"/>
</dbReference>
<name>H5TDG6_9ALTE</name>
<evidence type="ECO:0000259" key="4">
    <source>
        <dbReference type="PROSITE" id="PS52035"/>
    </source>
</evidence>
<evidence type="ECO:0000313" key="6">
    <source>
        <dbReference type="Proteomes" id="UP000053586"/>
    </source>
</evidence>
<feature type="active site" description="Proton donor/acceptor" evidence="2">
    <location>
        <position position="371"/>
    </location>
</feature>
<evidence type="ECO:0000256" key="3">
    <source>
        <dbReference type="SAM" id="SignalP"/>
    </source>
</evidence>
<dbReference type="Gene3D" id="3.40.630.10">
    <property type="entry name" value="Zn peptidases"/>
    <property type="match status" value="1"/>
</dbReference>